<reference evidence="5" key="2">
    <citation type="submission" date="2023-05" db="EMBL/GenBank/DDBJ databases">
        <authorList>
            <consortium name="Lawrence Berkeley National Laboratory"/>
            <person name="Steindorff A."/>
            <person name="Hensen N."/>
            <person name="Bonometti L."/>
            <person name="Westerberg I."/>
            <person name="Brannstrom I.O."/>
            <person name="Guillou S."/>
            <person name="Cros-Aarteil S."/>
            <person name="Calhoun S."/>
            <person name="Haridas S."/>
            <person name="Kuo A."/>
            <person name="Mondo S."/>
            <person name="Pangilinan J."/>
            <person name="Riley R."/>
            <person name="Labutti K."/>
            <person name="Andreopoulos B."/>
            <person name="Lipzen A."/>
            <person name="Chen C."/>
            <person name="Yanf M."/>
            <person name="Daum C."/>
            <person name="Ng V."/>
            <person name="Clum A."/>
            <person name="Ohm R."/>
            <person name="Martin F."/>
            <person name="Silar P."/>
            <person name="Natvig D."/>
            <person name="Lalanne C."/>
            <person name="Gautier V."/>
            <person name="Ament-Velasquez S.L."/>
            <person name="Kruys A."/>
            <person name="Hutchinson M.I."/>
            <person name="Powell A.J."/>
            <person name="Barry K."/>
            <person name="Miller A.N."/>
            <person name="Grigoriev I.V."/>
            <person name="Debuchy R."/>
            <person name="Gladieux P."/>
            <person name="Thoren M.H."/>
            <person name="Johannesson H."/>
        </authorList>
    </citation>
    <scope>NUCLEOTIDE SEQUENCE</scope>
    <source>
        <strain evidence="5">CBS 508.74</strain>
    </source>
</reference>
<dbReference type="InterPro" id="IPR004276">
    <property type="entry name" value="GlycoTrans_28_N"/>
</dbReference>
<evidence type="ECO:0000259" key="4">
    <source>
        <dbReference type="Pfam" id="PF06722"/>
    </source>
</evidence>
<dbReference type="Gene3D" id="3.40.50.2000">
    <property type="entry name" value="Glycogen Phosphorylase B"/>
    <property type="match status" value="2"/>
</dbReference>
<gene>
    <name evidence="5" type="ORF">N656DRAFT_701402</name>
</gene>
<dbReference type="PROSITE" id="PS50330">
    <property type="entry name" value="UIM"/>
    <property type="match status" value="1"/>
</dbReference>
<keyword evidence="1" id="KW-0808">Transferase</keyword>
<feature type="compositionally biased region" description="Basic and acidic residues" evidence="2">
    <location>
        <begin position="1208"/>
        <end position="1234"/>
    </location>
</feature>
<dbReference type="GO" id="GO:0005975">
    <property type="term" value="P:carbohydrate metabolic process"/>
    <property type="evidence" value="ECO:0007669"/>
    <property type="project" value="InterPro"/>
</dbReference>
<dbReference type="FunFam" id="3.40.50.2000:FF:000009">
    <property type="entry name" value="Sterol 3-beta-glucosyltransferase UGT80A2"/>
    <property type="match status" value="1"/>
</dbReference>
<proteinExistence type="predicted"/>
<feature type="region of interest" description="Disordered" evidence="2">
    <location>
        <begin position="1094"/>
        <end position="1114"/>
    </location>
</feature>
<feature type="region of interest" description="Disordered" evidence="2">
    <location>
        <begin position="1255"/>
        <end position="1302"/>
    </location>
</feature>
<dbReference type="InterPro" id="IPR003903">
    <property type="entry name" value="UIM_dom"/>
</dbReference>
<organism evidence="5 6">
    <name type="scientific">Canariomyces notabilis</name>
    <dbReference type="NCBI Taxonomy" id="2074819"/>
    <lineage>
        <taxon>Eukaryota</taxon>
        <taxon>Fungi</taxon>
        <taxon>Dikarya</taxon>
        <taxon>Ascomycota</taxon>
        <taxon>Pezizomycotina</taxon>
        <taxon>Sordariomycetes</taxon>
        <taxon>Sordariomycetidae</taxon>
        <taxon>Sordariales</taxon>
        <taxon>Chaetomiaceae</taxon>
        <taxon>Canariomyces</taxon>
    </lineage>
</organism>
<evidence type="ECO:0000256" key="2">
    <source>
        <dbReference type="SAM" id="MobiDB-lite"/>
    </source>
</evidence>
<reference evidence="5" key="1">
    <citation type="journal article" date="2023" name="Mol. Phylogenet. Evol.">
        <title>Genome-scale phylogeny and comparative genomics of the fungal order Sordariales.</title>
        <authorList>
            <person name="Hensen N."/>
            <person name="Bonometti L."/>
            <person name="Westerberg I."/>
            <person name="Brannstrom I.O."/>
            <person name="Guillou S."/>
            <person name="Cros-Aarteil S."/>
            <person name="Calhoun S."/>
            <person name="Haridas S."/>
            <person name="Kuo A."/>
            <person name="Mondo S."/>
            <person name="Pangilinan J."/>
            <person name="Riley R."/>
            <person name="LaButti K."/>
            <person name="Andreopoulos B."/>
            <person name="Lipzen A."/>
            <person name="Chen C."/>
            <person name="Yan M."/>
            <person name="Daum C."/>
            <person name="Ng V."/>
            <person name="Clum A."/>
            <person name="Steindorff A."/>
            <person name="Ohm R.A."/>
            <person name="Martin F."/>
            <person name="Silar P."/>
            <person name="Natvig D.O."/>
            <person name="Lalanne C."/>
            <person name="Gautier V."/>
            <person name="Ament-Velasquez S.L."/>
            <person name="Kruys A."/>
            <person name="Hutchinson M.I."/>
            <person name="Powell A.J."/>
            <person name="Barry K."/>
            <person name="Miller A.N."/>
            <person name="Grigoriev I.V."/>
            <person name="Debuchy R."/>
            <person name="Gladieux P."/>
            <person name="Hiltunen Thoren M."/>
            <person name="Johannesson H."/>
        </authorList>
    </citation>
    <scope>NUCLEOTIDE SEQUENCE</scope>
    <source>
        <strain evidence="5">CBS 508.74</strain>
    </source>
</reference>
<dbReference type="CDD" id="cd03784">
    <property type="entry name" value="GT1_Gtf-like"/>
    <property type="match status" value="1"/>
</dbReference>
<dbReference type="SMART" id="SM00726">
    <property type="entry name" value="UIM"/>
    <property type="match status" value="6"/>
</dbReference>
<evidence type="ECO:0000313" key="5">
    <source>
        <dbReference type="EMBL" id="KAK4116463.1"/>
    </source>
</evidence>
<dbReference type="PANTHER" id="PTHR48050">
    <property type="entry name" value="STEROL 3-BETA-GLUCOSYLTRANSFERASE"/>
    <property type="match status" value="1"/>
</dbReference>
<dbReference type="InterPro" id="IPR050426">
    <property type="entry name" value="Glycosyltransferase_28"/>
</dbReference>
<comment type="caution">
    <text evidence="5">The sequence shown here is derived from an EMBL/GenBank/DDBJ whole genome shotgun (WGS) entry which is preliminary data.</text>
</comment>
<feature type="compositionally biased region" description="Polar residues" evidence="2">
    <location>
        <begin position="748"/>
        <end position="759"/>
    </location>
</feature>
<feature type="compositionally biased region" description="Gly residues" evidence="2">
    <location>
        <begin position="1291"/>
        <end position="1302"/>
    </location>
</feature>
<evidence type="ECO:0000256" key="1">
    <source>
        <dbReference type="ARBA" id="ARBA00022679"/>
    </source>
</evidence>
<feature type="compositionally biased region" description="Basic and acidic residues" evidence="2">
    <location>
        <begin position="950"/>
        <end position="967"/>
    </location>
</feature>
<protein>
    <submittedName>
        <fullName evidence="5">Glycosyltransferase family 1 protein</fullName>
    </submittedName>
</protein>
<dbReference type="GeneID" id="89935069"/>
<evidence type="ECO:0000259" key="3">
    <source>
        <dbReference type="Pfam" id="PF03033"/>
    </source>
</evidence>
<evidence type="ECO:0000313" key="6">
    <source>
        <dbReference type="Proteomes" id="UP001302812"/>
    </source>
</evidence>
<feature type="region of interest" description="Disordered" evidence="2">
    <location>
        <begin position="950"/>
        <end position="998"/>
    </location>
</feature>
<dbReference type="InterPro" id="IPR010610">
    <property type="entry name" value="EryCIII-like_C"/>
</dbReference>
<dbReference type="Pfam" id="PF03033">
    <property type="entry name" value="Glyco_transf_28"/>
    <property type="match status" value="1"/>
</dbReference>
<keyword evidence="6" id="KW-1185">Reference proteome</keyword>
<dbReference type="RefSeq" id="XP_064674033.1">
    <property type="nucleotide sequence ID" value="XM_064810944.1"/>
</dbReference>
<dbReference type="FunFam" id="3.40.50.2000:FF:000100">
    <property type="entry name" value="Glycosyltransferase family 1 protein"/>
    <property type="match status" value="1"/>
</dbReference>
<feature type="region of interest" description="Disordered" evidence="2">
    <location>
        <begin position="1185"/>
        <end position="1235"/>
    </location>
</feature>
<feature type="domain" description="Erythromycin biosynthesis protein CIII-like C-terminal" evidence="4">
    <location>
        <begin position="449"/>
        <end position="547"/>
    </location>
</feature>
<feature type="region of interest" description="Disordered" evidence="2">
    <location>
        <begin position="1010"/>
        <end position="1031"/>
    </location>
</feature>
<dbReference type="EMBL" id="MU853333">
    <property type="protein sequence ID" value="KAK4116463.1"/>
    <property type="molecule type" value="Genomic_DNA"/>
</dbReference>
<feature type="region of interest" description="Disordered" evidence="2">
    <location>
        <begin position="660"/>
        <end position="687"/>
    </location>
</feature>
<feature type="domain" description="Glycosyltransferase family 28 N-terminal" evidence="3">
    <location>
        <begin position="116"/>
        <end position="180"/>
    </location>
</feature>
<dbReference type="SUPFAM" id="SSF53756">
    <property type="entry name" value="UDP-Glycosyltransferase/glycogen phosphorylase"/>
    <property type="match status" value="1"/>
</dbReference>
<dbReference type="Proteomes" id="UP001302812">
    <property type="component" value="Unassembled WGS sequence"/>
</dbReference>
<dbReference type="PANTHER" id="PTHR48050:SF13">
    <property type="entry name" value="STEROL 3-BETA-GLUCOSYLTRANSFERASE UGT80A2"/>
    <property type="match status" value="1"/>
</dbReference>
<sequence>MTKGSSSGPQRQNTVPIIQDLEGTDFDIPPPAYGDHHDQLQLSQAGFAAGAAVTDDGRVNINISEKNRRLSQLLGPALQRQLLTDTRAPSEPLPPAYIPPSLGGQPGQTSPPRLNVVIQIVGSRGDVQPFVALGQVLRDTYGHRVRLATHATFRSFVEENGLEFFNIGGDPAELMAFMVKNPGLMPGLETIASGEIKKRRQGVEQILNGCWRSCVEAGNGMGAPPPPRRADETAEEQLVLPGSLSDRPFVADAIIANPPSFAHIHLAEKLGIPLHMMFTMPWTPTRAFPHPLADIASTNADDAMTNYVSYALVEMMTWQGLGDMINRFRTHVLDLEPISLLWAPGLLTRLRIPTTYCWSPALTPKPADWAKEITVAGFYFLNLESAYTPEPDLAAFLQAGPPPVYIGFGSIVVDDPDALTRTIFEAIARTGVRALVSKGWGGIGGEAMGLPDGVFMLGNCPHDWLFKHVSAVVHHGGAGTTAAGIKAGKPTVVVPFFGDQIFWGSMIARAGAGPVPIPYKKLTSENLATAIETALRPECKARAQQLGEKIREEKGTDVGCTSFHQFLNIDNMRCSLAPSRAAVWRVRRTKIRLSALAATVLVKEGWLKYSDLKLYRPIEYDTEEQPWDPITAVVAALLGDIGALTMALADFPREIFKATQARKEGTKASSTISSPPGDGSPLTTSSRAMASADSISFQSLYSRSASASVSSTTGVSAQGSVEALSPAIFPQQTQSPTTPGTPPRPPLNSETPSTSNTTKPADLDMAIGAGKGVMRIVGAGMKFHTNFCLGLARGFRNAPKLYNDDTVRPTEKVTGFASGVKVAGKEFGLGFYDGLAGLVTQPMKGAEKEGGRGLLKGIGKGIAGLALKPAAGIWALPAYVSQGITVEMRGLFKRAEGEYILASRVKQGEEDFYAGSTAEERRNILARWQARDIREQLKGFWSLKEKQKEQKKKEVDDGLGGVEERRGNIGASEEVERASAGRPRWFRGRSGQGSVVGATDTTSTAAMSAEANIPLRPPATASSDSSSYFPLDDDEALESAILESVAQTSRGDREEDARVEAAIRASVRALRSATGPGSDSGQVAWEPDRKVLPQMIPEPHAGDGSQMHLGEVPPEDEDLKHITDEEYQALIEEAVRRSLLEQQQEEEQEQWGEMLANPSAGLSPISTTTATATTATAQPVFELPVDIPSAGPATIPPTQGGADDEEEQLRRAIEESEREHRSREENLQRQKTEEEIVLQYVMRQSLAEEEYRRAAWKGKGVARQEPGEQQQEPQEEDDEELRRALEYSKMGGQGGAGPSRTR</sequence>
<dbReference type="Pfam" id="PF06722">
    <property type="entry name" value="EryCIII-like_C"/>
    <property type="match status" value="1"/>
</dbReference>
<feature type="region of interest" description="Disordered" evidence="2">
    <location>
        <begin position="729"/>
        <end position="763"/>
    </location>
</feature>
<dbReference type="GO" id="GO:0016906">
    <property type="term" value="F:sterol 3-beta-glucosyltransferase activity"/>
    <property type="evidence" value="ECO:0007669"/>
    <property type="project" value="UniProtKB-ARBA"/>
</dbReference>
<dbReference type="InterPro" id="IPR002213">
    <property type="entry name" value="UDP_glucos_trans"/>
</dbReference>
<name>A0AAN6TL32_9PEZI</name>
<accession>A0AAN6TL32</accession>